<gene>
    <name evidence="1" type="ORF">HHL11_05525</name>
</gene>
<dbReference type="AlphaFoldDB" id="A0A848H0Q2"/>
<name>A0A848H0Q2_9BURK</name>
<keyword evidence="2" id="KW-1185">Reference proteome</keyword>
<reference evidence="1 2" key="1">
    <citation type="submission" date="2020-04" db="EMBL/GenBank/DDBJ databases">
        <title>Ramlibacter sp. G-1-2-2 isolated from soil.</title>
        <authorList>
            <person name="Dahal R.H."/>
        </authorList>
    </citation>
    <scope>NUCLEOTIDE SEQUENCE [LARGE SCALE GENOMIC DNA]</scope>
    <source>
        <strain evidence="1 2">G-1-2-2</strain>
    </source>
</reference>
<accession>A0A848H0Q2</accession>
<comment type="caution">
    <text evidence="1">The sequence shown here is derived from an EMBL/GenBank/DDBJ whole genome shotgun (WGS) entry which is preliminary data.</text>
</comment>
<dbReference type="EMBL" id="JABBFX010000001">
    <property type="protein sequence ID" value="NML43201.1"/>
    <property type="molecule type" value="Genomic_DNA"/>
</dbReference>
<sequence length="307" mass="32774">MPDPAWNAIRARRALLRQQSELMAARLPWLAEPARIPAHAVDASVPADDVRLATFSLAGWMLIEIVQAAEQVQPALGWQAAIGKLPLAPELQASVVRAVLRPAARHAPGLFAIAEILAVVPQLAARAGLPRERWGDTARQARLFGAMLARDGTAVQVLLRHYLGRVDAGGLRSLDPARLRLDAQAGIATVTPLADLLAAARKSAARHNEVPPFVCVALQVSAPGAANLFDAVWNSFAAAAERLVFPRFLAAAGIPPEAAPDSEYAEALERLAAQRRADLAQAASQTWPPAVEQILANLLTRREPAAR</sequence>
<proteinExistence type="predicted"/>
<evidence type="ECO:0000313" key="1">
    <source>
        <dbReference type="EMBL" id="NML43201.1"/>
    </source>
</evidence>
<dbReference type="RefSeq" id="WP_169417424.1">
    <property type="nucleotide sequence ID" value="NZ_JABBFX010000001.1"/>
</dbReference>
<dbReference type="Proteomes" id="UP000541185">
    <property type="component" value="Unassembled WGS sequence"/>
</dbReference>
<evidence type="ECO:0000313" key="2">
    <source>
        <dbReference type="Proteomes" id="UP000541185"/>
    </source>
</evidence>
<protein>
    <submittedName>
        <fullName evidence="1">Uncharacterized protein</fullName>
    </submittedName>
</protein>
<organism evidence="1 2">
    <name type="scientific">Ramlibacter agri</name>
    <dbReference type="NCBI Taxonomy" id="2728837"/>
    <lineage>
        <taxon>Bacteria</taxon>
        <taxon>Pseudomonadati</taxon>
        <taxon>Pseudomonadota</taxon>
        <taxon>Betaproteobacteria</taxon>
        <taxon>Burkholderiales</taxon>
        <taxon>Comamonadaceae</taxon>
        <taxon>Ramlibacter</taxon>
    </lineage>
</organism>